<comment type="caution">
    <text evidence="1">The sequence shown here is derived from an EMBL/GenBank/DDBJ whole genome shotgun (WGS) entry which is preliminary data.</text>
</comment>
<protein>
    <submittedName>
        <fullName evidence="1">Uncharacterized protein</fullName>
    </submittedName>
</protein>
<gene>
    <name evidence="1" type="ORF">H5410_020984</name>
</gene>
<name>A0A9J5ZCP6_SOLCO</name>
<dbReference type="Proteomes" id="UP000824120">
    <property type="component" value="Chromosome 4"/>
</dbReference>
<dbReference type="EMBL" id="JACXVP010000004">
    <property type="protein sequence ID" value="KAG5609703.1"/>
    <property type="molecule type" value="Genomic_DNA"/>
</dbReference>
<sequence length="92" mass="10203">MATLQHHFTRMQKSITKSEAVELSARIEDMMDRKVQSPTIALDDSTGVLEIDIASLPTDIEAILCRTRSSPVLPHRDRPMIQRLDALSSGTG</sequence>
<evidence type="ECO:0000313" key="2">
    <source>
        <dbReference type="Proteomes" id="UP000824120"/>
    </source>
</evidence>
<reference evidence="1 2" key="1">
    <citation type="submission" date="2020-09" db="EMBL/GenBank/DDBJ databases">
        <title>De no assembly of potato wild relative species, Solanum commersonii.</title>
        <authorList>
            <person name="Cho K."/>
        </authorList>
    </citation>
    <scope>NUCLEOTIDE SEQUENCE [LARGE SCALE GENOMIC DNA]</scope>
    <source>
        <strain evidence="1">LZ3.2</strain>
        <tissue evidence="1">Leaf</tissue>
    </source>
</reference>
<accession>A0A9J5ZCP6</accession>
<dbReference type="AlphaFoldDB" id="A0A9J5ZCP6"/>
<organism evidence="1 2">
    <name type="scientific">Solanum commersonii</name>
    <name type="common">Commerson's wild potato</name>
    <name type="synonym">Commerson's nightshade</name>
    <dbReference type="NCBI Taxonomy" id="4109"/>
    <lineage>
        <taxon>Eukaryota</taxon>
        <taxon>Viridiplantae</taxon>
        <taxon>Streptophyta</taxon>
        <taxon>Embryophyta</taxon>
        <taxon>Tracheophyta</taxon>
        <taxon>Spermatophyta</taxon>
        <taxon>Magnoliopsida</taxon>
        <taxon>eudicotyledons</taxon>
        <taxon>Gunneridae</taxon>
        <taxon>Pentapetalae</taxon>
        <taxon>asterids</taxon>
        <taxon>lamiids</taxon>
        <taxon>Solanales</taxon>
        <taxon>Solanaceae</taxon>
        <taxon>Solanoideae</taxon>
        <taxon>Solaneae</taxon>
        <taxon>Solanum</taxon>
    </lineage>
</organism>
<keyword evidence="2" id="KW-1185">Reference proteome</keyword>
<evidence type="ECO:0000313" key="1">
    <source>
        <dbReference type="EMBL" id="KAG5609703.1"/>
    </source>
</evidence>
<proteinExistence type="predicted"/>